<proteinExistence type="predicted"/>
<evidence type="ECO:0000256" key="1">
    <source>
        <dbReference type="SAM" id="Phobius"/>
    </source>
</evidence>
<feature type="transmembrane region" description="Helical" evidence="1">
    <location>
        <begin position="140"/>
        <end position="160"/>
    </location>
</feature>
<gene>
    <name evidence="2" type="ORF">JHW45_04930</name>
</gene>
<keyword evidence="3" id="KW-1185">Reference proteome</keyword>
<accession>A0ABY7SZN5</accession>
<keyword evidence="1" id="KW-0812">Transmembrane</keyword>
<feature type="transmembrane region" description="Helical" evidence="1">
    <location>
        <begin position="63"/>
        <end position="89"/>
    </location>
</feature>
<reference evidence="2 3" key="1">
    <citation type="submission" date="2021-01" db="EMBL/GenBank/DDBJ databases">
        <title>Biogeographic distribution of Paracoccus.</title>
        <authorList>
            <person name="Hollensteiner J."/>
            <person name="Leineberger J."/>
            <person name="Brinkhoff T."/>
            <person name="Daniel R."/>
        </authorList>
    </citation>
    <scope>NUCLEOTIDE SEQUENCE [LARGE SCALE GENOMIC DNA]</scope>
    <source>
        <strain evidence="2 3">LMG25392</strain>
    </source>
</reference>
<protein>
    <submittedName>
        <fullName evidence="2">DUF2254 domain-containing protein</fullName>
    </submittedName>
</protein>
<sequence>MGVGAGEISQLRFKIRELAQQTWVRVSAFAVLGILTAMIAFLVKDFIPDDLPAQIGADAIESILQILASSMLAVTTFSLSILTGAYASAGTTATPRAVRLLVADPVSQTVLATFIGAFLFSLVSIILLKTEIYGNSGRLVLFGVTLLVVLVVVVSLLRWIDKLGRLGRVGDTIGRVTAAAIEALEERLKAPWLGANPLRGAPPPEAEALCPKEVGFLQHCDMARLSELADEAQILIYLRATPGDFLSPATPVLSAHPMPQDAEKADKLRDRLLACMTIRDTRDFQQDPRFGLQVLSEIAQRALSPGINDPGTAILASGHMLKVMQTWQGDMPPVIEYPRLFVPSLTVDEMLEESFLPVARDGAANFQVQRSLQQILLALGEISPQLYGKSMADLSKKMLIYSQDAVALESHRSELASISARIMSVSQKVA</sequence>
<feature type="transmembrane region" description="Helical" evidence="1">
    <location>
        <begin position="110"/>
        <end position="128"/>
    </location>
</feature>
<dbReference type="EMBL" id="CP067134">
    <property type="protein sequence ID" value="WCR11721.1"/>
    <property type="molecule type" value="Genomic_DNA"/>
</dbReference>
<dbReference type="Proteomes" id="UP001218412">
    <property type="component" value="Chromosome"/>
</dbReference>
<keyword evidence="1" id="KW-0472">Membrane</keyword>
<dbReference type="Pfam" id="PF10011">
    <property type="entry name" value="DUF2254"/>
    <property type="match status" value="1"/>
</dbReference>
<evidence type="ECO:0000313" key="3">
    <source>
        <dbReference type="Proteomes" id="UP001218412"/>
    </source>
</evidence>
<keyword evidence="1" id="KW-1133">Transmembrane helix</keyword>
<name>A0ABY7SZN5_9RHOB</name>
<evidence type="ECO:0000313" key="2">
    <source>
        <dbReference type="EMBL" id="WCR11721.1"/>
    </source>
</evidence>
<dbReference type="RefSeq" id="WP_272859837.1">
    <property type="nucleotide sequence ID" value="NZ_CP067134.1"/>
</dbReference>
<feature type="transmembrane region" description="Helical" evidence="1">
    <location>
        <begin position="22"/>
        <end position="43"/>
    </location>
</feature>
<organism evidence="2 3">
    <name type="scientific">Paracoccus stylophorae</name>
    <dbReference type="NCBI Taxonomy" id="659350"/>
    <lineage>
        <taxon>Bacteria</taxon>
        <taxon>Pseudomonadati</taxon>
        <taxon>Pseudomonadota</taxon>
        <taxon>Alphaproteobacteria</taxon>
        <taxon>Rhodobacterales</taxon>
        <taxon>Paracoccaceae</taxon>
        <taxon>Paracoccus</taxon>
    </lineage>
</organism>
<dbReference type="InterPro" id="IPR018723">
    <property type="entry name" value="DUF2254_membrane"/>
</dbReference>